<dbReference type="Proteomes" id="UP000524535">
    <property type="component" value="Unassembled WGS sequence"/>
</dbReference>
<reference evidence="5 6" key="1">
    <citation type="submission" date="2020-08" db="EMBL/GenBank/DDBJ databases">
        <title>Genomic Encyclopedia of Type Strains, Phase IV (KMG-V): Genome sequencing to study the core and pangenomes of soil and plant-associated prokaryotes.</title>
        <authorList>
            <person name="Whitman W."/>
        </authorList>
    </citation>
    <scope>NUCLEOTIDE SEQUENCE [LARGE SCALE GENOMIC DNA]</scope>
    <source>
        <strain evidence="3 6">SEMIA 444</strain>
        <strain evidence="2 5">SEMIA 448</strain>
        <strain evidence="4 7">SEMIA 452</strain>
    </source>
</reference>
<evidence type="ECO:0000313" key="4">
    <source>
        <dbReference type="EMBL" id="MBB4447536.1"/>
    </source>
</evidence>
<organism evidence="2 5">
    <name type="scientific">Aliirhizobium cellulosilyticum</name>
    <dbReference type="NCBI Taxonomy" id="393664"/>
    <lineage>
        <taxon>Bacteria</taxon>
        <taxon>Pseudomonadati</taxon>
        <taxon>Pseudomonadota</taxon>
        <taxon>Alphaproteobacteria</taxon>
        <taxon>Hyphomicrobiales</taxon>
        <taxon>Rhizobiaceae</taxon>
        <taxon>Aliirhizobium</taxon>
    </lineage>
</organism>
<feature type="signal peptide" evidence="1">
    <location>
        <begin position="1"/>
        <end position="24"/>
    </location>
</feature>
<accession>A0A7W6WQB5</accession>
<evidence type="ECO:0000313" key="6">
    <source>
        <dbReference type="Proteomes" id="UP000524535"/>
    </source>
</evidence>
<dbReference type="Proteomes" id="UP000576087">
    <property type="component" value="Unassembled WGS sequence"/>
</dbReference>
<dbReference type="EMBL" id="JACIHM010000004">
    <property type="protein sequence ID" value="MBB4447536.1"/>
    <property type="molecule type" value="Genomic_DNA"/>
</dbReference>
<dbReference type="EMBL" id="JACIGW010000002">
    <property type="protein sequence ID" value="MBB4348875.1"/>
    <property type="molecule type" value="Genomic_DNA"/>
</dbReference>
<evidence type="ECO:0000256" key="1">
    <source>
        <dbReference type="SAM" id="SignalP"/>
    </source>
</evidence>
<dbReference type="AlphaFoldDB" id="A0A7W6WQB5"/>
<sequence>MKLLLDSHILVWLAAMSAKLAAQARPLVENTDNTLFSVQPAYGN</sequence>
<evidence type="ECO:0000313" key="2">
    <source>
        <dbReference type="EMBL" id="MBB4348875.1"/>
    </source>
</evidence>
<evidence type="ECO:0000313" key="7">
    <source>
        <dbReference type="Proteomes" id="UP000576087"/>
    </source>
</evidence>
<comment type="caution">
    <text evidence="2">The sequence shown here is derived from an EMBL/GenBank/DDBJ whole genome shotgun (WGS) entry which is preliminary data.</text>
</comment>
<feature type="chain" id="PRO_5036405083" evidence="1">
    <location>
        <begin position="25"/>
        <end position="44"/>
    </location>
</feature>
<dbReference type="Proteomes" id="UP000520770">
    <property type="component" value="Unassembled WGS sequence"/>
</dbReference>
<name>A0A7W6WQB5_9HYPH</name>
<keyword evidence="1" id="KW-0732">Signal</keyword>
<proteinExistence type="predicted"/>
<protein>
    <submittedName>
        <fullName evidence="2">PIN domain nuclease of toxin-antitoxin system</fullName>
    </submittedName>
</protein>
<keyword evidence="6" id="KW-1185">Reference proteome</keyword>
<dbReference type="RefSeq" id="WP_343062455.1">
    <property type="nucleotide sequence ID" value="NZ_JACIGW010000002.1"/>
</dbReference>
<evidence type="ECO:0000313" key="3">
    <source>
        <dbReference type="EMBL" id="MBB4412904.1"/>
    </source>
</evidence>
<evidence type="ECO:0000313" key="5">
    <source>
        <dbReference type="Proteomes" id="UP000520770"/>
    </source>
</evidence>
<gene>
    <name evidence="3" type="ORF">GGE31_003418</name>
    <name evidence="2" type="ORF">GGE33_002617</name>
    <name evidence="4" type="ORF">GGE35_003359</name>
</gene>
<dbReference type="EMBL" id="JACIGY010000004">
    <property type="protein sequence ID" value="MBB4412904.1"/>
    <property type="molecule type" value="Genomic_DNA"/>
</dbReference>